<dbReference type="EMBL" id="CP039964">
    <property type="protein sequence ID" value="QCO55439.1"/>
    <property type="molecule type" value="Genomic_DNA"/>
</dbReference>
<dbReference type="AlphaFoldDB" id="A0A4P8EFA2"/>
<protein>
    <submittedName>
        <fullName evidence="1">Uncharacterized protein</fullName>
    </submittedName>
</protein>
<dbReference type="RefSeq" id="WP_137193112.1">
    <property type="nucleotide sequence ID" value="NZ_CP039964.1"/>
</dbReference>
<accession>A0A4P8EFA2</accession>
<evidence type="ECO:0000313" key="2">
    <source>
        <dbReference type="Proteomes" id="UP000298631"/>
    </source>
</evidence>
<sequence>MTLTNLIDLIAEVAAKRATQKDGTKEETPNAVTWIIEAILAGLRRLPPYFAQIEFVFLPHLPQLHDTRRI</sequence>
<gene>
    <name evidence="1" type="ORF">EOK75_06495</name>
</gene>
<evidence type="ECO:0000313" key="1">
    <source>
        <dbReference type="EMBL" id="QCO55439.1"/>
    </source>
</evidence>
<proteinExistence type="predicted"/>
<organism evidence="1 2">
    <name type="scientific">Pseudorhodobacter turbinis</name>
    <dbReference type="NCBI Taxonomy" id="2500533"/>
    <lineage>
        <taxon>Bacteria</taxon>
        <taxon>Pseudomonadati</taxon>
        <taxon>Pseudomonadota</taxon>
        <taxon>Alphaproteobacteria</taxon>
        <taxon>Rhodobacterales</taxon>
        <taxon>Paracoccaceae</taxon>
        <taxon>Pseudorhodobacter</taxon>
    </lineage>
</organism>
<dbReference type="Proteomes" id="UP000298631">
    <property type="component" value="Chromosome"/>
</dbReference>
<reference evidence="1 2" key="1">
    <citation type="submission" date="2019-05" db="EMBL/GenBank/DDBJ databases">
        <title>Pseudorhodobacter turbinis sp. nov., isolated from the gut of the Korean turban shell.</title>
        <authorList>
            <person name="Jeong Y.-S."/>
            <person name="Kang W.-R."/>
            <person name="Bae J.-W."/>
        </authorList>
    </citation>
    <scope>NUCLEOTIDE SEQUENCE [LARGE SCALE GENOMIC DNA]</scope>
    <source>
        <strain evidence="1 2">S12M18</strain>
    </source>
</reference>
<dbReference type="KEGG" id="pseb:EOK75_06495"/>
<dbReference type="OrthoDB" id="7873609at2"/>
<name>A0A4P8EFA2_9RHOB</name>
<keyword evidence="2" id="KW-1185">Reference proteome</keyword>